<reference evidence="2" key="1">
    <citation type="submission" date="2014-05" db="EMBL/GenBank/DDBJ databases">
        <authorList>
            <person name="Chronopoulou M."/>
        </authorList>
    </citation>
    <scope>NUCLEOTIDE SEQUENCE</scope>
    <source>
        <tissue evidence="2">Whole organism</tissue>
    </source>
</reference>
<name>A0A0K2V0Z5_LEPSM</name>
<feature type="compositionally biased region" description="Polar residues" evidence="1">
    <location>
        <begin position="7"/>
        <end position="20"/>
    </location>
</feature>
<dbReference type="AlphaFoldDB" id="A0A0K2V0Z5"/>
<evidence type="ECO:0000313" key="2">
    <source>
        <dbReference type="EMBL" id="CDW44183.1"/>
    </source>
</evidence>
<sequence>MAPKNNMEANHPSSDLLRTNPSFDLLNNTITGLDQPKLQPMRSAACDAIEAVKSWYRNPFDERISTFTALFVSSILGYTICMY</sequence>
<evidence type="ECO:0000256" key="1">
    <source>
        <dbReference type="SAM" id="MobiDB-lite"/>
    </source>
</evidence>
<organism evidence="2">
    <name type="scientific">Lepeophtheirus salmonis</name>
    <name type="common">Salmon louse</name>
    <name type="synonym">Caligus salmonis</name>
    <dbReference type="NCBI Taxonomy" id="72036"/>
    <lineage>
        <taxon>Eukaryota</taxon>
        <taxon>Metazoa</taxon>
        <taxon>Ecdysozoa</taxon>
        <taxon>Arthropoda</taxon>
        <taxon>Crustacea</taxon>
        <taxon>Multicrustacea</taxon>
        <taxon>Hexanauplia</taxon>
        <taxon>Copepoda</taxon>
        <taxon>Siphonostomatoida</taxon>
        <taxon>Caligidae</taxon>
        <taxon>Lepeophtheirus</taxon>
    </lineage>
</organism>
<feature type="region of interest" description="Disordered" evidence="1">
    <location>
        <begin position="1"/>
        <end position="20"/>
    </location>
</feature>
<dbReference type="EMBL" id="HACA01026822">
    <property type="protein sequence ID" value="CDW44183.1"/>
    <property type="molecule type" value="Transcribed_RNA"/>
</dbReference>
<accession>A0A0K2V0Z5</accession>
<proteinExistence type="predicted"/>
<protein>
    <submittedName>
        <fullName evidence="2">Uncharacterized protein</fullName>
    </submittedName>
</protein>